<accession>A0A6P6VPV2</accession>
<feature type="domain" description="J" evidence="7">
    <location>
        <begin position="36"/>
        <end position="100"/>
    </location>
</feature>
<comment type="subcellular location">
    <subcellularLocation>
        <location evidence="1">Membrane</location>
        <topology evidence="1">Multi-pass membrane protein</topology>
    </subcellularLocation>
</comment>
<keyword evidence="4" id="KW-0472">Membrane</keyword>
<evidence type="ECO:0000256" key="2">
    <source>
        <dbReference type="ARBA" id="ARBA00022692"/>
    </source>
</evidence>
<evidence type="ECO:0000256" key="3">
    <source>
        <dbReference type="ARBA" id="ARBA00022989"/>
    </source>
</evidence>
<name>A0A6P6VPV2_COFAR</name>
<dbReference type="RefSeq" id="XP_027105048.2">
    <property type="nucleotide sequence ID" value="XM_027249247.2"/>
</dbReference>
<dbReference type="Gene3D" id="1.10.287.110">
    <property type="entry name" value="DnaJ domain"/>
    <property type="match status" value="1"/>
</dbReference>
<dbReference type="PROSITE" id="PS50076">
    <property type="entry name" value="DNAJ_2"/>
    <property type="match status" value="1"/>
</dbReference>
<proteinExistence type="predicted"/>
<dbReference type="Proteomes" id="UP001652660">
    <property type="component" value="Chromosome 2c"/>
</dbReference>
<keyword evidence="6" id="KW-0732">Signal</keyword>
<evidence type="ECO:0000256" key="6">
    <source>
        <dbReference type="SAM" id="SignalP"/>
    </source>
</evidence>
<reference evidence="8" key="1">
    <citation type="journal article" date="2025" name="Foods">
        <title>Unveiling the Microbial Signatures of Arabica Coffee Cherries: Insights into Ripeness Specific Diversity, Functional Traits, and Implications for Quality and Safety.</title>
        <authorList>
            <consortium name="RefSeq"/>
            <person name="Tenea G.N."/>
            <person name="Cifuentes V."/>
            <person name="Reyes P."/>
            <person name="Cevallos-Vallejos M."/>
        </authorList>
    </citation>
    <scope>NUCLEOTIDE SEQUENCE [LARGE SCALE GENOMIC DNA]</scope>
</reference>
<dbReference type="PROSITE" id="PS00636">
    <property type="entry name" value="DNAJ_1"/>
    <property type="match status" value="1"/>
</dbReference>
<dbReference type="InterPro" id="IPR044632">
    <property type="entry name" value="DNAJC25-like"/>
</dbReference>
<keyword evidence="3" id="KW-1133">Transmembrane helix</keyword>
<dbReference type="PANTHER" id="PTHR44176">
    <property type="entry name" value="DNAJ HOMOLOG SUBFAMILY C MEMBER 25"/>
    <property type="match status" value="1"/>
</dbReference>
<evidence type="ECO:0000256" key="4">
    <source>
        <dbReference type="ARBA" id="ARBA00023136"/>
    </source>
</evidence>
<dbReference type="InterPro" id="IPR001623">
    <property type="entry name" value="DnaJ_domain"/>
</dbReference>
<feature type="chain" id="PRO_5047275589" evidence="6">
    <location>
        <begin position="30"/>
        <end position="285"/>
    </location>
</feature>
<dbReference type="PRINTS" id="PR00625">
    <property type="entry name" value="JDOMAIN"/>
</dbReference>
<dbReference type="GeneID" id="113725850"/>
<protein>
    <submittedName>
        <fullName evidence="9">Chaperone protein dnaJ 50-like isoform X2</fullName>
    </submittedName>
</protein>
<dbReference type="GO" id="GO:0005789">
    <property type="term" value="C:endoplasmic reticulum membrane"/>
    <property type="evidence" value="ECO:0007669"/>
    <property type="project" value="UniProtKB-SubCell"/>
</dbReference>
<dbReference type="PANTHER" id="PTHR44176:SF1">
    <property type="entry name" value="DNAJ HOMOLOG SUBFAMILY C MEMBER 25"/>
    <property type="match status" value="1"/>
</dbReference>
<feature type="signal peptide" evidence="6">
    <location>
        <begin position="1"/>
        <end position="29"/>
    </location>
</feature>
<evidence type="ECO:0000256" key="5">
    <source>
        <dbReference type="ARBA" id="ARBA00023186"/>
    </source>
</evidence>
<keyword evidence="5" id="KW-0143">Chaperone</keyword>
<organism evidence="8 9">
    <name type="scientific">Coffea arabica</name>
    <name type="common">Arabian coffee</name>
    <dbReference type="NCBI Taxonomy" id="13443"/>
    <lineage>
        <taxon>Eukaryota</taxon>
        <taxon>Viridiplantae</taxon>
        <taxon>Streptophyta</taxon>
        <taxon>Embryophyta</taxon>
        <taxon>Tracheophyta</taxon>
        <taxon>Spermatophyta</taxon>
        <taxon>Magnoliopsida</taxon>
        <taxon>eudicotyledons</taxon>
        <taxon>Gunneridae</taxon>
        <taxon>Pentapetalae</taxon>
        <taxon>asterids</taxon>
        <taxon>lamiids</taxon>
        <taxon>Gentianales</taxon>
        <taxon>Rubiaceae</taxon>
        <taxon>Ixoroideae</taxon>
        <taxon>Gardenieae complex</taxon>
        <taxon>Bertiereae - Coffeeae clade</taxon>
        <taxon>Coffeeae</taxon>
        <taxon>Coffea</taxon>
    </lineage>
</organism>
<dbReference type="AlphaFoldDB" id="A0A6P6VPV2"/>
<keyword evidence="2" id="KW-0812">Transmembrane</keyword>
<evidence type="ECO:0000313" key="9">
    <source>
        <dbReference type="RefSeq" id="XP_027105048.2"/>
    </source>
</evidence>
<dbReference type="InterPro" id="IPR036869">
    <property type="entry name" value="J_dom_sf"/>
</dbReference>
<dbReference type="CDD" id="cd06257">
    <property type="entry name" value="DnaJ"/>
    <property type="match status" value="1"/>
</dbReference>
<keyword evidence="8" id="KW-1185">Reference proteome</keyword>
<gene>
    <name evidence="9" type="primary">LOC113725850</name>
</gene>
<sequence length="285" mass="33244">MAPAATAPISRCVLIVILIFSLLIQPSISIYCDEDDCYDLLGVPQNANASEIKKAYYRLSLKHHPDKNPDPESRKIFVKIANAYEILKDEATREQYDYAIAHPEEDPRAVIVGLLLVLSAFQYLNQWTRYKQAVDMVKRTPAFKNKLKALELERTGGMTIRKKNNKQINKKMEEDLSNELELQIKGAEKPSVWGLLGIRFILLPYTIGKLLLWHGCWFWRYNVKRSPYSWEDASYLTQRSLGVLPDSWTFIDESTKEDLVQRRLWEKSNLQSYLAEMRKESKRRR</sequence>
<evidence type="ECO:0000256" key="1">
    <source>
        <dbReference type="ARBA" id="ARBA00004141"/>
    </source>
</evidence>
<evidence type="ECO:0000313" key="8">
    <source>
        <dbReference type="Proteomes" id="UP001652660"/>
    </source>
</evidence>
<dbReference type="Pfam" id="PF00226">
    <property type="entry name" value="DnaJ"/>
    <property type="match status" value="1"/>
</dbReference>
<reference evidence="9" key="2">
    <citation type="submission" date="2025-08" db="UniProtKB">
        <authorList>
            <consortium name="RefSeq"/>
        </authorList>
    </citation>
    <scope>IDENTIFICATION</scope>
    <source>
        <tissue evidence="9">Leaves</tissue>
    </source>
</reference>
<dbReference type="SMART" id="SM00271">
    <property type="entry name" value="DnaJ"/>
    <property type="match status" value="1"/>
</dbReference>
<evidence type="ECO:0000259" key="7">
    <source>
        <dbReference type="PROSITE" id="PS50076"/>
    </source>
</evidence>
<dbReference type="SUPFAM" id="SSF46565">
    <property type="entry name" value="Chaperone J-domain"/>
    <property type="match status" value="1"/>
</dbReference>
<dbReference type="InterPro" id="IPR018253">
    <property type="entry name" value="DnaJ_domain_CS"/>
</dbReference>
<dbReference type="GO" id="GO:0006457">
    <property type="term" value="P:protein folding"/>
    <property type="evidence" value="ECO:0007669"/>
    <property type="project" value="InterPro"/>
</dbReference>